<evidence type="ECO:0000259" key="7">
    <source>
        <dbReference type="PROSITE" id="PS51900"/>
    </source>
</evidence>
<proteinExistence type="inferred from homology"/>
<gene>
    <name evidence="8" type="ORF">LMG26411_03163</name>
</gene>
<accession>A0ABM8THZ0</accession>
<keyword evidence="4" id="KW-0233">DNA recombination</keyword>
<keyword evidence="9" id="KW-1185">Reference proteome</keyword>
<dbReference type="PANTHER" id="PTHR30349:SF41">
    <property type="entry name" value="INTEGRASE_RECOMBINASE PROTEIN MJ0367-RELATED"/>
    <property type="match status" value="1"/>
</dbReference>
<reference evidence="8 9" key="1">
    <citation type="submission" date="2021-03" db="EMBL/GenBank/DDBJ databases">
        <authorList>
            <person name="Peeters C."/>
        </authorList>
    </citation>
    <scope>NUCLEOTIDE SEQUENCE [LARGE SCALE GENOMIC DNA]</scope>
    <source>
        <strain evidence="8 9">LMG 26411</strain>
    </source>
</reference>
<protein>
    <recommendedName>
        <fullName evidence="7">Core-binding (CB) domain-containing protein</fullName>
    </recommendedName>
</protein>
<evidence type="ECO:0000256" key="4">
    <source>
        <dbReference type="ARBA" id="ARBA00023172"/>
    </source>
</evidence>
<evidence type="ECO:0000256" key="5">
    <source>
        <dbReference type="PROSITE-ProRule" id="PRU01248"/>
    </source>
</evidence>
<dbReference type="InterPro" id="IPR013762">
    <property type="entry name" value="Integrase-like_cat_sf"/>
</dbReference>
<dbReference type="CDD" id="cd00397">
    <property type="entry name" value="DNA_BRE_C"/>
    <property type="match status" value="1"/>
</dbReference>
<feature type="region of interest" description="Disordered" evidence="6">
    <location>
        <begin position="13"/>
        <end position="32"/>
    </location>
</feature>
<evidence type="ECO:0000313" key="8">
    <source>
        <dbReference type="EMBL" id="CAG2147594.1"/>
    </source>
</evidence>
<dbReference type="PROSITE" id="PS51900">
    <property type="entry name" value="CB"/>
    <property type="match status" value="1"/>
</dbReference>
<dbReference type="Proteomes" id="UP000672657">
    <property type="component" value="Unassembled WGS sequence"/>
</dbReference>
<sequence length="460" mass="52524">MHHNEKRLISLTISTDNQLGGRPPPVKKSRPYRRGSKLARLESIYFSPHRSEIRGQQTIWTPARFGHIEGLPQIFWADGNPWREANLWTFELASSRCVSLRTVLALATALHAYANWLEEAKIAWWHFPERKSERCIIQFRGHLISARDEGRLSPSTVSQRMRVVIRFYRWLRSNDLISTSQPMWRERTIGIHLQSSTGIDRTISVTTTDVHIPNRSTTKFRLEDGLFPVSSDDRNKILAFAQENSSVELYLFLTLGFFTGMRLGTIADIKIQTLQNAIQDSSAVGLFRLSLGPSAQPPVATKFSVSGDVWITKTHLDWLLDYAYSVRRLQREARATVNNKNLLFLTRFGNPYARRGTDKSVALNVEMHAFRKKALAAGNNSWRNLRFHQTRSTFATELAKIAISTVGAVNAIALVRDALLHKHESTSLRYIKFIETMPAKIEAANVFTQEFLGLIESRRH</sequence>
<organism evidence="8 9">
    <name type="scientific">Cupriavidus numazuensis</name>
    <dbReference type="NCBI Taxonomy" id="221992"/>
    <lineage>
        <taxon>Bacteria</taxon>
        <taxon>Pseudomonadati</taxon>
        <taxon>Pseudomonadota</taxon>
        <taxon>Betaproteobacteria</taxon>
        <taxon>Burkholderiales</taxon>
        <taxon>Burkholderiaceae</taxon>
        <taxon>Cupriavidus</taxon>
    </lineage>
</organism>
<evidence type="ECO:0000256" key="1">
    <source>
        <dbReference type="ARBA" id="ARBA00008857"/>
    </source>
</evidence>
<dbReference type="InterPro" id="IPR050090">
    <property type="entry name" value="Tyrosine_recombinase_XerCD"/>
</dbReference>
<feature type="domain" description="Core-binding (CB)" evidence="7">
    <location>
        <begin position="88"/>
        <end position="172"/>
    </location>
</feature>
<dbReference type="Gene3D" id="1.10.150.130">
    <property type="match status" value="1"/>
</dbReference>
<comment type="similarity">
    <text evidence="1">Belongs to the 'phage' integrase family.</text>
</comment>
<evidence type="ECO:0000256" key="3">
    <source>
        <dbReference type="ARBA" id="ARBA00023125"/>
    </source>
</evidence>
<dbReference type="Gene3D" id="1.10.443.10">
    <property type="entry name" value="Intergrase catalytic core"/>
    <property type="match status" value="1"/>
</dbReference>
<dbReference type="InterPro" id="IPR011010">
    <property type="entry name" value="DNA_brk_join_enz"/>
</dbReference>
<evidence type="ECO:0000313" key="9">
    <source>
        <dbReference type="Proteomes" id="UP000672657"/>
    </source>
</evidence>
<dbReference type="PANTHER" id="PTHR30349">
    <property type="entry name" value="PHAGE INTEGRASE-RELATED"/>
    <property type="match status" value="1"/>
</dbReference>
<name>A0ABM8THZ0_9BURK</name>
<comment type="caution">
    <text evidence="8">The sequence shown here is derived from an EMBL/GenBank/DDBJ whole genome shotgun (WGS) entry which is preliminary data.</text>
</comment>
<keyword evidence="3 5" id="KW-0238">DNA-binding</keyword>
<dbReference type="SUPFAM" id="SSF56349">
    <property type="entry name" value="DNA breaking-rejoining enzymes"/>
    <property type="match status" value="1"/>
</dbReference>
<dbReference type="InterPro" id="IPR044068">
    <property type="entry name" value="CB"/>
</dbReference>
<evidence type="ECO:0000256" key="6">
    <source>
        <dbReference type="SAM" id="MobiDB-lite"/>
    </source>
</evidence>
<evidence type="ECO:0000256" key="2">
    <source>
        <dbReference type="ARBA" id="ARBA00022908"/>
    </source>
</evidence>
<keyword evidence="2" id="KW-0229">DNA integration</keyword>
<dbReference type="InterPro" id="IPR010998">
    <property type="entry name" value="Integrase_recombinase_N"/>
</dbReference>
<dbReference type="EMBL" id="CAJPVI010000018">
    <property type="protein sequence ID" value="CAG2147594.1"/>
    <property type="molecule type" value="Genomic_DNA"/>
</dbReference>